<protein>
    <submittedName>
        <fullName evidence="2">Unannotated protein</fullName>
    </submittedName>
</protein>
<dbReference type="AlphaFoldDB" id="A0A6J6XC66"/>
<organism evidence="2">
    <name type="scientific">freshwater metagenome</name>
    <dbReference type="NCBI Taxonomy" id="449393"/>
    <lineage>
        <taxon>unclassified sequences</taxon>
        <taxon>metagenomes</taxon>
        <taxon>ecological metagenomes</taxon>
    </lineage>
</organism>
<gene>
    <name evidence="2" type="ORF">UFOPK2982_00628</name>
</gene>
<name>A0A6J6XC66_9ZZZZ</name>
<keyword evidence="1" id="KW-1133">Transmembrane helix</keyword>
<dbReference type="EMBL" id="CAFAAE010000079">
    <property type="protein sequence ID" value="CAB4791607.1"/>
    <property type="molecule type" value="Genomic_DNA"/>
</dbReference>
<keyword evidence="1" id="KW-0472">Membrane</keyword>
<accession>A0A6J6XC66</accession>
<evidence type="ECO:0000313" key="2">
    <source>
        <dbReference type="EMBL" id="CAB4791607.1"/>
    </source>
</evidence>
<keyword evidence="1" id="KW-0812">Transmembrane</keyword>
<evidence type="ECO:0000256" key="1">
    <source>
        <dbReference type="SAM" id="Phobius"/>
    </source>
</evidence>
<feature type="transmembrane region" description="Helical" evidence="1">
    <location>
        <begin position="25"/>
        <end position="46"/>
    </location>
</feature>
<reference evidence="2" key="1">
    <citation type="submission" date="2020-05" db="EMBL/GenBank/DDBJ databases">
        <authorList>
            <person name="Chiriac C."/>
            <person name="Salcher M."/>
            <person name="Ghai R."/>
            <person name="Kavagutti S V."/>
        </authorList>
    </citation>
    <scope>NUCLEOTIDE SEQUENCE</scope>
</reference>
<proteinExistence type="predicted"/>
<sequence length="141" mass="15700">MQILTRIRKPVSSLIKSERGNVESFLVLIPLVILFLLVFQLVIALYQRNVSTYEVQSIANRIAITGELRSSSDESLISNKVSAALHNSEAGIQVENQNMPGGGVLISVTKYVNIPIFTALFRDTKLGEFLRVRSFAYSEIN</sequence>